<dbReference type="AlphaFoldDB" id="A0A250WYX8"/>
<keyword evidence="3" id="KW-0687">Ribonucleoprotein</keyword>
<comment type="caution">
    <text evidence="4">The sequence shown here is derived from an EMBL/GenBank/DDBJ whole genome shotgun (WGS) entry which is preliminary data.</text>
</comment>
<evidence type="ECO:0000313" key="4">
    <source>
        <dbReference type="EMBL" id="GAX75710.1"/>
    </source>
</evidence>
<dbReference type="PANTHER" id="PTHR11545:SF2">
    <property type="entry name" value="LARGE RIBOSOMAL SUBUNIT PROTEIN UL13M"/>
    <property type="match status" value="1"/>
</dbReference>
<evidence type="ECO:0000256" key="1">
    <source>
        <dbReference type="ARBA" id="ARBA00006227"/>
    </source>
</evidence>
<gene>
    <name evidence="4" type="ORF">CEUSTIGMA_g3153.t1</name>
</gene>
<evidence type="ECO:0000313" key="5">
    <source>
        <dbReference type="Proteomes" id="UP000232323"/>
    </source>
</evidence>
<dbReference type="NCBIfam" id="TIGR01066">
    <property type="entry name" value="rplM_bact"/>
    <property type="match status" value="1"/>
</dbReference>
<dbReference type="GO" id="GO:0006412">
    <property type="term" value="P:translation"/>
    <property type="evidence" value="ECO:0007669"/>
    <property type="project" value="InterPro"/>
</dbReference>
<dbReference type="InterPro" id="IPR005823">
    <property type="entry name" value="Ribosomal_uL13_bac-type"/>
</dbReference>
<dbReference type="GO" id="GO:0005762">
    <property type="term" value="C:mitochondrial large ribosomal subunit"/>
    <property type="evidence" value="ECO:0007669"/>
    <property type="project" value="TreeGrafter"/>
</dbReference>
<protein>
    <recommendedName>
        <fullName evidence="6">Ribosomal protein L13</fullName>
    </recommendedName>
</protein>
<dbReference type="InterPro" id="IPR005822">
    <property type="entry name" value="Ribosomal_uL13"/>
</dbReference>
<evidence type="ECO:0000256" key="3">
    <source>
        <dbReference type="ARBA" id="ARBA00023274"/>
    </source>
</evidence>
<keyword evidence="5" id="KW-1185">Reference proteome</keyword>
<proteinExistence type="inferred from homology"/>
<dbReference type="STRING" id="1157962.A0A250WYX8"/>
<dbReference type="GO" id="GO:0003729">
    <property type="term" value="F:mRNA binding"/>
    <property type="evidence" value="ECO:0007669"/>
    <property type="project" value="TreeGrafter"/>
</dbReference>
<keyword evidence="2" id="KW-0689">Ribosomal protein</keyword>
<reference evidence="4 5" key="1">
    <citation type="submission" date="2017-08" db="EMBL/GenBank/DDBJ databases">
        <title>Acidophilic green algal genome provides insights into adaptation to an acidic environment.</title>
        <authorList>
            <person name="Hirooka S."/>
            <person name="Hirose Y."/>
            <person name="Kanesaki Y."/>
            <person name="Higuchi S."/>
            <person name="Fujiwara T."/>
            <person name="Onuma R."/>
            <person name="Era A."/>
            <person name="Ohbayashi R."/>
            <person name="Uzuka A."/>
            <person name="Nozaki H."/>
            <person name="Yoshikawa H."/>
            <person name="Miyagishima S.Y."/>
        </authorList>
    </citation>
    <scope>NUCLEOTIDE SEQUENCE [LARGE SCALE GENOMIC DNA]</scope>
    <source>
        <strain evidence="4 5">NIES-2499</strain>
    </source>
</reference>
<dbReference type="Proteomes" id="UP000232323">
    <property type="component" value="Unassembled WGS sequence"/>
</dbReference>
<evidence type="ECO:0008006" key="6">
    <source>
        <dbReference type="Google" id="ProtNLM"/>
    </source>
</evidence>
<dbReference type="SUPFAM" id="SSF52161">
    <property type="entry name" value="Ribosomal protein L13"/>
    <property type="match status" value="1"/>
</dbReference>
<dbReference type="Gene3D" id="3.90.1180.10">
    <property type="entry name" value="Ribosomal protein L13"/>
    <property type="match status" value="1"/>
</dbReference>
<dbReference type="GO" id="GO:0017148">
    <property type="term" value="P:negative regulation of translation"/>
    <property type="evidence" value="ECO:0007669"/>
    <property type="project" value="TreeGrafter"/>
</dbReference>
<comment type="similarity">
    <text evidence="1">Belongs to the universal ribosomal protein uL13 family.</text>
</comment>
<name>A0A250WYX8_9CHLO</name>
<sequence>MSNTSQVLKHLKDLKHLPLEGLRFRLVDAKGQIVGHLASQIAIILQGKDKPIYNPKKNLGDVVVVINAAHVHFTHDTWNTKLYRWHTGLPGGLKERKAIDQWDRDPTKILKDAVKGMLPKNKTQVYRMEKLKVFPELDHPFSDFDLVPYIPTSKPFQIPQIGWSIPEGMEAVNVEKHAFRMKASSSLKNDPRPIIDFSDLMTADERQLLLGQQQKTD</sequence>
<dbReference type="Pfam" id="PF00572">
    <property type="entry name" value="Ribosomal_L13"/>
    <property type="match status" value="1"/>
</dbReference>
<organism evidence="4 5">
    <name type="scientific">Chlamydomonas eustigma</name>
    <dbReference type="NCBI Taxonomy" id="1157962"/>
    <lineage>
        <taxon>Eukaryota</taxon>
        <taxon>Viridiplantae</taxon>
        <taxon>Chlorophyta</taxon>
        <taxon>core chlorophytes</taxon>
        <taxon>Chlorophyceae</taxon>
        <taxon>CS clade</taxon>
        <taxon>Chlamydomonadales</taxon>
        <taxon>Chlamydomonadaceae</taxon>
        <taxon>Chlamydomonas</taxon>
    </lineage>
</organism>
<dbReference type="InterPro" id="IPR036899">
    <property type="entry name" value="Ribosomal_uL13_sf"/>
</dbReference>
<dbReference type="OrthoDB" id="274622at2759"/>
<accession>A0A250WYX8</accession>
<dbReference type="CDD" id="cd00392">
    <property type="entry name" value="Ribosomal_L13"/>
    <property type="match status" value="1"/>
</dbReference>
<dbReference type="GO" id="GO:0003735">
    <property type="term" value="F:structural constituent of ribosome"/>
    <property type="evidence" value="ECO:0007669"/>
    <property type="project" value="InterPro"/>
</dbReference>
<dbReference type="HAMAP" id="MF_01366">
    <property type="entry name" value="Ribosomal_uL13"/>
    <property type="match status" value="1"/>
</dbReference>
<dbReference type="EMBL" id="BEGY01000013">
    <property type="protein sequence ID" value="GAX75710.1"/>
    <property type="molecule type" value="Genomic_DNA"/>
</dbReference>
<dbReference type="PANTHER" id="PTHR11545">
    <property type="entry name" value="RIBOSOMAL PROTEIN L13"/>
    <property type="match status" value="1"/>
</dbReference>
<evidence type="ECO:0000256" key="2">
    <source>
        <dbReference type="ARBA" id="ARBA00022980"/>
    </source>
</evidence>